<sequence>MRKFGSYLPFYSDTPNKMMRHKNILIILLCSLTLISCGQTETKERIDENTMNKQVEKKYKKVISDPTNKLTDKVENLEIEYSIWGCACPQWIKSKDLKANDTTVKFIDKHFYIEPADSTLKIPIYFQPYRHKVKVTGQFYEREDYPKGTIEMEEPMPKAKVFRYTKIETIDNPNFKPDSKVETLTLIYNTISCTCAQWSETRFSNDTDNKTNYWLEPANDKLIKADTLFNGENLPVIIKVTGQVITENGFPKRELVKVGQDEAGKVFRYTKIEVIQNGQKKNGR</sequence>
<dbReference type="AlphaFoldDB" id="A0A9Q3YTD6"/>
<evidence type="ECO:0000313" key="1">
    <source>
        <dbReference type="EMBL" id="MCC9036398.1"/>
    </source>
</evidence>
<proteinExistence type="predicted"/>
<comment type="caution">
    <text evidence="1">The sequence shown here is derived from an EMBL/GenBank/DDBJ whole genome shotgun (WGS) entry which is preliminary data.</text>
</comment>
<dbReference type="Proteomes" id="UP001107960">
    <property type="component" value="Unassembled WGS sequence"/>
</dbReference>
<protein>
    <submittedName>
        <fullName evidence="1">Uncharacterized protein</fullName>
    </submittedName>
</protein>
<organism evidence="1 2">
    <name type="scientific">Chryseobacterium muglaense</name>
    <dbReference type="NCBI Taxonomy" id="2893752"/>
    <lineage>
        <taxon>Bacteria</taxon>
        <taxon>Pseudomonadati</taxon>
        <taxon>Bacteroidota</taxon>
        <taxon>Flavobacteriia</taxon>
        <taxon>Flavobacteriales</taxon>
        <taxon>Weeksellaceae</taxon>
        <taxon>Chryseobacterium group</taxon>
        <taxon>Chryseobacterium</taxon>
    </lineage>
</organism>
<evidence type="ECO:0000313" key="2">
    <source>
        <dbReference type="Proteomes" id="UP001107960"/>
    </source>
</evidence>
<gene>
    <name evidence="1" type="ORF">LNP80_19455</name>
</gene>
<name>A0A9Q3YTD6_9FLAO</name>
<dbReference type="EMBL" id="JAJJML010000001">
    <property type="protein sequence ID" value="MCC9036398.1"/>
    <property type="molecule type" value="Genomic_DNA"/>
</dbReference>
<dbReference type="RefSeq" id="WP_191181357.1">
    <property type="nucleotide sequence ID" value="NZ_JACXXP010000047.1"/>
</dbReference>
<reference evidence="1" key="1">
    <citation type="submission" date="2021-11" db="EMBL/GenBank/DDBJ databases">
        <title>Description of novel Chryseobacterium species.</title>
        <authorList>
            <person name="Saticioglu I.B."/>
            <person name="Ay H."/>
            <person name="Altun S."/>
            <person name="Duman M."/>
        </authorList>
    </citation>
    <scope>NUCLEOTIDE SEQUENCE</scope>
    <source>
        <strain evidence="1">C-39</strain>
    </source>
</reference>
<accession>A0A9Q3YTD6</accession>